<feature type="transmembrane region" description="Helical" evidence="8">
    <location>
        <begin position="147"/>
        <end position="170"/>
    </location>
</feature>
<name>A0A4V2PSE2_9BACT</name>
<dbReference type="Gene3D" id="1.20.1530.20">
    <property type="match status" value="1"/>
</dbReference>
<feature type="transmembrane region" description="Helical" evidence="8">
    <location>
        <begin position="182"/>
        <end position="201"/>
    </location>
</feature>
<evidence type="ECO:0000256" key="1">
    <source>
        <dbReference type="ARBA" id="ARBA00004141"/>
    </source>
</evidence>
<evidence type="ECO:0000256" key="3">
    <source>
        <dbReference type="ARBA" id="ARBA00022448"/>
    </source>
</evidence>
<dbReference type="InterPro" id="IPR038770">
    <property type="entry name" value="Na+/solute_symporter_sf"/>
</dbReference>
<dbReference type="InterPro" id="IPR006037">
    <property type="entry name" value="RCK_C"/>
</dbReference>
<dbReference type="Pfam" id="PF02254">
    <property type="entry name" value="TrkA_N"/>
    <property type="match status" value="1"/>
</dbReference>
<feature type="transmembrane region" description="Helical" evidence="8">
    <location>
        <begin position="325"/>
        <end position="349"/>
    </location>
</feature>
<comment type="subcellular location">
    <subcellularLocation>
        <location evidence="1">Membrane</location>
        <topology evidence="1">Multi-pass membrane protein</topology>
    </subcellularLocation>
</comment>
<keyword evidence="4" id="KW-0630">Potassium</keyword>
<dbReference type="Pfam" id="PF00999">
    <property type="entry name" value="Na_H_Exchanger"/>
    <property type="match status" value="1"/>
</dbReference>
<keyword evidence="12" id="KW-1185">Reference proteome</keyword>
<dbReference type="SUPFAM" id="SSF51735">
    <property type="entry name" value="NAD(P)-binding Rossmann-fold domains"/>
    <property type="match status" value="1"/>
</dbReference>
<evidence type="ECO:0000259" key="10">
    <source>
        <dbReference type="PROSITE" id="PS51202"/>
    </source>
</evidence>
<reference evidence="11 12" key="1">
    <citation type="submission" date="2019-03" db="EMBL/GenBank/DDBJ databases">
        <title>Genomic Encyclopedia of Type Strains, Phase IV (KMG-IV): sequencing the most valuable type-strain genomes for metagenomic binning, comparative biology and taxonomic classification.</title>
        <authorList>
            <person name="Goeker M."/>
        </authorList>
    </citation>
    <scope>NUCLEOTIDE SEQUENCE [LARGE SCALE GENOMIC DNA]</scope>
    <source>
        <strain evidence="11 12">DSM 24984</strain>
    </source>
</reference>
<evidence type="ECO:0000256" key="8">
    <source>
        <dbReference type="SAM" id="Phobius"/>
    </source>
</evidence>
<feature type="transmembrane region" description="Helical" evidence="8">
    <location>
        <begin position="263"/>
        <end position="282"/>
    </location>
</feature>
<feature type="transmembrane region" description="Helical" evidence="8">
    <location>
        <begin position="288"/>
        <end position="313"/>
    </location>
</feature>
<keyword evidence="5 8" id="KW-0812">Transmembrane</keyword>
<dbReference type="PROSITE" id="PS51201">
    <property type="entry name" value="RCK_N"/>
    <property type="match status" value="1"/>
</dbReference>
<dbReference type="GO" id="GO:0008324">
    <property type="term" value="F:monoatomic cation transmembrane transporter activity"/>
    <property type="evidence" value="ECO:0007669"/>
    <property type="project" value="InterPro"/>
</dbReference>
<feature type="transmembrane region" description="Helical" evidence="8">
    <location>
        <begin position="355"/>
        <end position="380"/>
    </location>
</feature>
<feature type="transmembrane region" description="Helical" evidence="8">
    <location>
        <begin position="31"/>
        <end position="49"/>
    </location>
</feature>
<evidence type="ECO:0000256" key="2">
    <source>
        <dbReference type="ARBA" id="ARBA00005551"/>
    </source>
</evidence>
<feature type="transmembrane region" description="Helical" evidence="8">
    <location>
        <begin position="61"/>
        <end position="80"/>
    </location>
</feature>
<dbReference type="InterPro" id="IPR036291">
    <property type="entry name" value="NAD(P)-bd_dom_sf"/>
</dbReference>
<evidence type="ECO:0000313" key="11">
    <source>
        <dbReference type="EMBL" id="TCK62131.1"/>
    </source>
</evidence>
<feature type="transmembrane region" description="Helical" evidence="8">
    <location>
        <begin position="114"/>
        <end position="135"/>
    </location>
</feature>
<proteinExistence type="inferred from homology"/>
<dbReference type="GO" id="GO:0016020">
    <property type="term" value="C:membrane"/>
    <property type="evidence" value="ECO:0007669"/>
    <property type="project" value="UniProtKB-SubCell"/>
</dbReference>
<sequence length="657" mass="71047">MQIPILADITIIFLFAAIALFICGKLKIPEIMGYLFAGVLVGPNGLRLIHAVEQVEMMAEIGVVLLLFTIGITFSLSTLLSLKRPALAGGGLQVAGCIAAFTGAAYLGGYELNTAVVIGMMAAVSGTAIMLNVFAARGEVDSLYGRISLAVSIFQDIAVIPMMLLVPLLAGQGGKFSDVGIILGKAVVVVVLLFAFARFLVPKLLYQVAATRSRELFMITVVLVCLGVAWMTSKTGLSLALGAFLAGIVVSESGYGQQALGDVIPFKDVFAGFFFVSIGMLLNPEVVLNAPVLTIISLILLIIIKFAVTGFVINIIGYPVRTSVLAGLSLAQVSEFSFILGAVGASTGILTSDQYSFFIAVTVLSMASTPFLIISAPHVAELVTKLPMPRAFRGGYLSEEEKEPEKELIDHIIIAGFGMNGRNTARAAREKGIEYVVIEMNPDTVRREKRNGTPIFFGDASQAAVLEHAALKTARVMVITLPDPIGVRKIVETARRENPTIYIIARTRYLTELEPLKALGANEIVVEEYETSIETFSRVLKKYYISHDEIEALANQIRTEIMGRPGEMISNSTEGTTFADMNIINITVPVGSQIAGKTVRDVDIRFRYRLNLLAVNRGTDTISNPGSDFAIQERDELMLMGEQNDADIFMQAIRQRQ</sequence>
<feature type="domain" description="RCK N-terminal" evidence="9">
    <location>
        <begin position="409"/>
        <end position="526"/>
    </location>
</feature>
<dbReference type="OrthoDB" id="9781411at2"/>
<gene>
    <name evidence="11" type="ORF">C8D98_0645</name>
</gene>
<dbReference type="PROSITE" id="PS51202">
    <property type="entry name" value="RCK_C"/>
    <property type="match status" value="1"/>
</dbReference>
<feature type="transmembrane region" description="Helical" evidence="8">
    <location>
        <begin position="6"/>
        <end position="24"/>
    </location>
</feature>
<keyword evidence="4" id="KW-0633">Potassium transport</keyword>
<evidence type="ECO:0000256" key="7">
    <source>
        <dbReference type="ARBA" id="ARBA00023136"/>
    </source>
</evidence>
<evidence type="ECO:0000313" key="12">
    <source>
        <dbReference type="Proteomes" id="UP000294614"/>
    </source>
</evidence>
<dbReference type="Gene3D" id="3.30.70.1450">
    <property type="entry name" value="Regulator of K+ conductance, C-terminal domain"/>
    <property type="match status" value="1"/>
</dbReference>
<keyword evidence="4" id="KW-0406">Ion transport</keyword>
<dbReference type="GO" id="GO:0006813">
    <property type="term" value="P:potassium ion transport"/>
    <property type="evidence" value="ECO:0007669"/>
    <property type="project" value="UniProtKB-KW"/>
</dbReference>
<evidence type="ECO:0000256" key="4">
    <source>
        <dbReference type="ARBA" id="ARBA00022538"/>
    </source>
</evidence>
<dbReference type="GO" id="GO:0015297">
    <property type="term" value="F:antiporter activity"/>
    <property type="evidence" value="ECO:0007669"/>
    <property type="project" value="InterPro"/>
</dbReference>
<keyword evidence="6 8" id="KW-1133">Transmembrane helix</keyword>
<feature type="domain" description="RCK C-terminal" evidence="10">
    <location>
        <begin position="571"/>
        <end position="655"/>
    </location>
</feature>
<evidence type="ECO:0000259" key="9">
    <source>
        <dbReference type="PROSITE" id="PS51201"/>
    </source>
</evidence>
<feature type="transmembrane region" description="Helical" evidence="8">
    <location>
        <begin position="213"/>
        <end position="231"/>
    </location>
</feature>
<protein>
    <submittedName>
        <fullName evidence="11">Kef-type potassium/proton antiporter (CPA2 family)</fullName>
    </submittedName>
</protein>
<comment type="caution">
    <text evidence="11">The sequence shown here is derived from an EMBL/GenBank/DDBJ whole genome shotgun (WGS) entry which is preliminary data.</text>
</comment>
<dbReference type="AlphaFoldDB" id="A0A4V2PSE2"/>
<dbReference type="GO" id="GO:1902600">
    <property type="term" value="P:proton transmembrane transport"/>
    <property type="evidence" value="ECO:0007669"/>
    <property type="project" value="InterPro"/>
</dbReference>
<dbReference type="Proteomes" id="UP000294614">
    <property type="component" value="Unassembled WGS sequence"/>
</dbReference>
<keyword evidence="7 8" id="KW-0472">Membrane</keyword>
<keyword evidence="3" id="KW-0813">Transport</keyword>
<evidence type="ECO:0000256" key="5">
    <source>
        <dbReference type="ARBA" id="ARBA00022692"/>
    </source>
</evidence>
<dbReference type="SUPFAM" id="SSF116726">
    <property type="entry name" value="TrkA C-terminal domain-like"/>
    <property type="match status" value="1"/>
</dbReference>
<dbReference type="EMBL" id="SMGG01000003">
    <property type="protein sequence ID" value="TCK62131.1"/>
    <property type="molecule type" value="Genomic_DNA"/>
</dbReference>
<evidence type="ECO:0000256" key="6">
    <source>
        <dbReference type="ARBA" id="ARBA00022989"/>
    </source>
</evidence>
<dbReference type="Pfam" id="PF02080">
    <property type="entry name" value="TrkA_C"/>
    <property type="match status" value="1"/>
</dbReference>
<accession>A0A4V2PSE2</accession>
<organism evidence="11 12">
    <name type="scientific">Seleniivibrio woodruffii</name>
    <dbReference type="NCBI Taxonomy" id="1078050"/>
    <lineage>
        <taxon>Bacteria</taxon>
        <taxon>Pseudomonadati</taxon>
        <taxon>Deferribacterota</taxon>
        <taxon>Deferribacteres</taxon>
        <taxon>Deferribacterales</taxon>
        <taxon>Geovibrionaceae</taxon>
        <taxon>Seleniivibrio</taxon>
    </lineage>
</organism>
<dbReference type="Gene3D" id="3.40.50.720">
    <property type="entry name" value="NAD(P)-binding Rossmann-like Domain"/>
    <property type="match status" value="1"/>
</dbReference>
<dbReference type="PANTHER" id="PTHR42751:SF3">
    <property type="entry name" value="SODIUM_GLUTAMATE SYMPORTER"/>
    <property type="match status" value="1"/>
</dbReference>
<comment type="similarity">
    <text evidence="2">Belongs to the monovalent cation:proton antiporter 2 (CPA2) transporter (TC 2.A.37) family.</text>
</comment>
<feature type="transmembrane region" description="Helical" evidence="8">
    <location>
        <begin position="87"/>
        <end position="108"/>
    </location>
</feature>
<dbReference type="RefSeq" id="WP_132871957.1">
    <property type="nucleotide sequence ID" value="NZ_SMGG01000003.1"/>
</dbReference>
<dbReference type="InterPro" id="IPR003148">
    <property type="entry name" value="RCK_N"/>
</dbReference>
<dbReference type="PANTHER" id="PTHR42751">
    <property type="entry name" value="SODIUM/HYDROGEN EXCHANGER FAMILY/TRKA DOMAIN PROTEIN"/>
    <property type="match status" value="1"/>
</dbReference>
<dbReference type="InterPro" id="IPR006153">
    <property type="entry name" value="Cation/H_exchanger_TM"/>
</dbReference>
<dbReference type="InterPro" id="IPR036721">
    <property type="entry name" value="RCK_C_sf"/>
</dbReference>